<feature type="domain" description="Rhodopsin" evidence="7">
    <location>
        <begin position="49"/>
        <end position="158"/>
    </location>
</feature>
<keyword evidence="3 6" id="KW-1133">Transmembrane helix</keyword>
<keyword evidence="4 6" id="KW-0472">Membrane</keyword>
<evidence type="ECO:0000256" key="4">
    <source>
        <dbReference type="ARBA" id="ARBA00023136"/>
    </source>
</evidence>
<feature type="transmembrane region" description="Helical" evidence="6">
    <location>
        <begin position="254"/>
        <end position="273"/>
    </location>
</feature>
<evidence type="ECO:0000256" key="3">
    <source>
        <dbReference type="ARBA" id="ARBA00022989"/>
    </source>
</evidence>
<name>A0A9W8YKV4_9PEZI</name>
<comment type="similarity">
    <text evidence="5">Belongs to the SAT4 family.</text>
</comment>
<dbReference type="Pfam" id="PF20684">
    <property type="entry name" value="Fung_rhodopsin"/>
    <property type="match status" value="2"/>
</dbReference>
<dbReference type="Proteomes" id="UP001140453">
    <property type="component" value="Unassembled WGS sequence"/>
</dbReference>
<comment type="caution">
    <text evidence="8">The sequence shown here is derived from an EMBL/GenBank/DDBJ whole genome shotgun (WGS) entry which is preliminary data.</text>
</comment>
<feature type="transmembrane region" description="Helical" evidence="6">
    <location>
        <begin position="223"/>
        <end position="242"/>
    </location>
</feature>
<dbReference type="InterPro" id="IPR049326">
    <property type="entry name" value="Rhodopsin_dom_fungi"/>
</dbReference>
<dbReference type="OrthoDB" id="4682787at2759"/>
<dbReference type="GO" id="GO:0016020">
    <property type="term" value="C:membrane"/>
    <property type="evidence" value="ECO:0007669"/>
    <property type="project" value="UniProtKB-SubCell"/>
</dbReference>
<comment type="subcellular location">
    <subcellularLocation>
        <location evidence="1">Membrane</location>
        <topology evidence="1">Multi-pass membrane protein</topology>
    </subcellularLocation>
</comment>
<dbReference type="InterPro" id="IPR052337">
    <property type="entry name" value="SAT4-like"/>
</dbReference>
<evidence type="ECO:0000256" key="1">
    <source>
        <dbReference type="ARBA" id="ARBA00004141"/>
    </source>
</evidence>
<keyword evidence="2 6" id="KW-0812">Transmembrane</keyword>
<evidence type="ECO:0000313" key="9">
    <source>
        <dbReference type="Proteomes" id="UP001140453"/>
    </source>
</evidence>
<feature type="domain" description="Rhodopsin" evidence="7">
    <location>
        <begin position="183"/>
        <end position="290"/>
    </location>
</feature>
<feature type="transmembrane region" description="Helical" evidence="6">
    <location>
        <begin position="144"/>
        <end position="160"/>
    </location>
</feature>
<organism evidence="8 9">
    <name type="scientific">Gnomoniopsis smithogilvyi</name>
    <dbReference type="NCBI Taxonomy" id="1191159"/>
    <lineage>
        <taxon>Eukaryota</taxon>
        <taxon>Fungi</taxon>
        <taxon>Dikarya</taxon>
        <taxon>Ascomycota</taxon>
        <taxon>Pezizomycotina</taxon>
        <taxon>Sordariomycetes</taxon>
        <taxon>Sordariomycetidae</taxon>
        <taxon>Diaporthales</taxon>
        <taxon>Gnomoniaceae</taxon>
        <taxon>Gnomoniopsis</taxon>
    </lineage>
</organism>
<accession>A0A9W8YKV4</accession>
<dbReference type="AlphaFoldDB" id="A0A9W8YKV4"/>
<evidence type="ECO:0000256" key="2">
    <source>
        <dbReference type="ARBA" id="ARBA00022692"/>
    </source>
</evidence>
<evidence type="ECO:0000313" key="8">
    <source>
        <dbReference type="EMBL" id="KAJ4387395.1"/>
    </source>
</evidence>
<dbReference type="PANTHER" id="PTHR33048:SF108">
    <property type="entry name" value="INTEGRAL MEMBRANE PROTEIN"/>
    <property type="match status" value="1"/>
</dbReference>
<feature type="transmembrane region" description="Helical" evidence="6">
    <location>
        <begin position="109"/>
        <end position="132"/>
    </location>
</feature>
<keyword evidence="9" id="KW-1185">Reference proteome</keyword>
<evidence type="ECO:0000256" key="5">
    <source>
        <dbReference type="ARBA" id="ARBA00038359"/>
    </source>
</evidence>
<feature type="transmembrane region" description="Helical" evidence="6">
    <location>
        <begin position="65"/>
        <end position="89"/>
    </location>
</feature>
<evidence type="ECO:0000256" key="6">
    <source>
        <dbReference type="SAM" id="Phobius"/>
    </source>
</evidence>
<dbReference type="EMBL" id="JAPEVB010000005">
    <property type="protein sequence ID" value="KAJ4387395.1"/>
    <property type="molecule type" value="Genomic_DNA"/>
</dbReference>
<feature type="transmembrane region" description="Helical" evidence="6">
    <location>
        <begin position="34"/>
        <end position="53"/>
    </location>
</feature>
<reference evidence="8" key="1">
    <citation type="submission" date="2022-10" db="EMBL/GenBank/DDBJ databases">
        <title>Tapping the CABI collections for fungal endophytes: first genome assemblies for Collariella, Neodidymelliopsis, Ascochyta clinopodiicola, Didymella pomorum, Didymosphaeria variabile, Neocosmospora piperis and Neocucurbitaria cava.</title>
        <authorList>
            <person name="Hill R."/>
        </authorList>
    </citation>
    <scope>NUCLEOTIDE SEQUENCE</scope>
    <source>
        <strain evidence="8">IMI 355082</strain>
    </source>
</reference>
<gene>
    <name evidence="8" type="ORF">N0V93_007986</name>
</gene>
<evidence type="ECO:0000259" key="7">
    <source>
        <dbReference type="Pfam" id="PF20684"/>
    </source>
</evidence>
<proteinExistence type="inferred from homology"/>
<sequence length="295" mass="33112">MNSSAAFVAAAEPLPGRVPNFEHPDDVYHTANTFTNVLCLTMMTLFFAARVYVKTVIKRGEFLLEDWFCVASWILTTALGLCFIMMTHYGEGYHVWELSEQAFQNYLTWLYMSTLLYNPAAFATKVSLLLMIARVFSVHQRVSLGIRIMCVVFAVMYLPIQGIKVRHPVKETETIILPPLTHLSSQIFVCNPISTYWTDTSHLSINGANPRCMNQAKLFAVDQILAIIADFIILVMPIPLTLSMRLSARVRLRIIFMLSVGGSALGAVVLKLYKTFELLPSDDITVSFSVLSILS</sequence>
<dbReference type="PANTHER" id="PTHR33048">
    <property type="entry name" value="PTH11-LIKE INTEGRAL MEMBRANE PROTEIN (AFU_ORTHOLOGUE AFUA_5G11245)"/>
    <property type="match status" value="1"/>
</dbReference>
<protein>
    <recommendedName>
        <fullName evidence="7">Rhodopsin domain-containing protein</fullName>
    </recommendedName>
</protein>